<feature type="compositionally biased region" description="Polar residues" evidence="1">
    <location>
        <begin position="114"/>
        <end position="124"/>
    </location>
</feature>
<reference evidence="2 3" key="1">
    <citation type="journal article" date="2018" name="BMC Genomics">
        <title>Genomic evidence for intraspecific hybridization in a clonal and extremely halotolerant yeast.</title>
        <authorList>
            <person name="Gostincar C."/>
            <person name="Stajich J.E."/>
            <person name="Zupancic J."/>
            <person name="Zalar P."/>
            <person name="Gunde-Cimerman N."/>
        </authorList>
    </citation>
    <scope>NUCLEOTIDE SEQUENCE [LARGE SCALE GENOMIC DNA]</scope>
    <source>
        <strain evidence="2 3">EXF-171</strain>
    </source>
</reference>
<feature type="region of interest" description="Disordered" evidence="1">
    <location>
        <begin position="106"/>
        <end position="167"/>
    </location>
</feature>
<feature type="compositionally biased region" description="Acidic residues" evidence="1">
    <location>
        <begin position="125"/>
        <end position="147"/>
    </location>
</feature>
<accession>A0A3M7EU82</accession>
<comment type="caution">
    <text evidence="2">The sequence shown here is derived from an EMBL/GenBank/DDBJ whole genome shotgun (WGS) entry which is preliminary data.</text>
</comment>
<dbReference type="AlphaFoldDB" id="A0A3M7EU82"/>
<gene>
    <name evidence="2" type="ORF">D0862_12950</name>
</gene>
<dbReference type="EMBL" id="QWIQ01000666">
    <property type="protein sequence ID" value="RMY79947.1"/>
    <property type="molecule type" value="Genomic_DNA"/>
</dbReference>
<evidence type="ECO:0000256" key="1">
    <source>
        <dbReference type="SAM" id="MobiDB-lite"/>
    </source>
</evidence>
<sequence length="270" mass="30624">MAEALALIAEEHSHALRGIRMELIDPGPLNETFTLPDVRGESEDGDGLSLQLSRYLKIEHLVNVQLGGPIVIGPELFNLSGGEGVTPWPNLERFLLSFSSHRPDGGWYFERDPTTSPESPNPDNEPQEEAESEEESESAFDSDESFFEVDPAKPDHYNEGKEDRLQGREPINCFRTQPNVHLEMLLESMAVAVAQMPKLRHFAAGADVAQCKRTEYAGQSFEYEFTAVQKRETKARLHWVVPQGWRMGRQLEALWKNIIGEDDILDYKEW</sequence>
<feature type="compositionally biased region" description="Basic and acidic residues" evidence="1">
    <location>
        <begin position="150"/>
        <end position="167"/>
    </location>
</feature>
<evidence type="ECO:0000313" key="3">
    <source>
        <dbReference type="Proteomes" id="UP000281468"/>
    </source>
</evidence>
<evidence type="ECO:0000313" key="2">
    <source>
        <dbReference type="EMBL" id="RMY79947.1"/>
    </source>
</evidence>
<proteinExistence type="predicted"/>
<protein>
    <submittedName>
        <fullName evidence="2">Uncharacterized protein</fullName>
    </submittedName>
</protein>
<organism evidence="2 3">
    <name type="scientific">Hortaea werneckii</name>
    <name type="common">Black yeast</name>
    <name type="synonym">Cladosporium werneckii</name>
    <dbReference type="NCBI Taxonomy" id="91943"/>
    <lineage>
        <taxon>Eukaryota</taxon>
        <taxon>Fungi</taxon>
        <taxon>Dikarya</taxon>
        <taxon>Ascomycota</taxon>
        <taxon>Pezizomycotina</taxon>
        <taxon>Dothideomycetes</taxon>
        <taxon>Dothideomycetidae</taxon>
        <taxon>Mycosphaerellales</taxon>
        <taxon>Teratosphaeriaceae</taxon>
        <taxon>Hortaea</taxon>
    </lineage>
</organism>
<name>A0A3M7EU82_HORWE</name>
<dbReference type="Proteomes" id="UP000281468">
    <property type="component" value="Unassembled WGS sequence"/>
</dbReference>